<dbReference type="PATRIC" id="fig|2198.3.peg.1677"/>
<proteinExistence type="predicted"/>
<evidence type="ECO:0000313" key="8">
    <source>
        <dbReference type="Proteomes" id="UP000054598"/>
    </source>
</evidence>
<accession>A0A101IR21</accession>
<dbReference type="GO" id="GO:0005886">
    <property type="term" value="C:plasma membrane"/>
    <property type="evidence" value="ECO:0007669"/>
    <property type="project" value="TreeGrafter"/>
</dbReference>
<keyword evidence="2 5" id="KW-0812">Transmembrane</keyword>
<protein>
    <recommendedName>
        <fullName evidence="6">NfeD-like C-terminal domain-containing protein</fullName>
    </recommendedName>
</protein>
<evidence type="ECO:0000256" key="2">
    <source>
        <dbReference type="ARBA" id="ARBA00022692"/>
    </source>
</evidence>
<evidence type="ECO:0000256" key="5">
    <source>
        <dbReference type="SAM" id="Phobius"/>
    </source>
</evidence>
<comment type="subcellular location">
    <subcellularLocation>
        <location evidence="1">Membrane</location>
        <topology evidence="1">Multi-pass membrane protein</topology>
    </subcellularLocation>
</comment>
<dbReference type="PANTHER" id="PTHR33507:SF3">
    <property type="entry name" value="INNER MEMBRANE PROTEIN YBBJ"/>
    <property type="match status" value="1"/>
</dbReference>
<feature type="transmembrane region" description="Helical" evidence="5">
    <location>
        <begin position="6"/>
        <end position="25"/>
    </location>
</feature>
<evidence type="ECO:0000256" key="4">
    <source>
        <dbReference type="ARBA" id="ARBA00023136"/>
    </source>
</evidence>
<keyword evidence="4 5" id="KW-0472">Membrane</keyword>
<name>A0A101IR21_9EURY</name>
<organism evidence="7 8">
    <name type="scientific">Methanoculleus marisnigri</name>
    <dbReference type="NCBI Taxonomy" id="2198"/>
    <lineage>
        <taxon>Archaea</taxon>
        <taxon>Methanobacteriati</taxon>
        <taxon>Methanobacteriota</taxon>
        <taxon>Stenosarchaea group</taxon>
        <taxon>Methanomicrobia</taxon>
        <taxon>Methanomicrobiales</taxon>
        <taxon>Methanomicrobiaceae</taxon>
        <taxon>Methanoculleus</taxon>
    </lineage>
</organism>
<sequence length="155" mass="16100">SGSMLAEGIALGWILIVLGAVLLLVEVYQPGFFIAVPATVLIILGVLLLLGVDILSSPTGLIVGVLAAIIAASITVWLYGRLTPGRGPPTTLSRDSLIGLEGTVIMPVDPETLAGKVRLGSMEWSARSESGSIPAGRRIIVVRSEGVHVVVKEVL</sequence>
<dbReference type="Proteomes" id="UP000054598">
    <property type="component" value="Unassembled WGS sequence"/>
</dbReference>
<dbReference type="InterPro" id="IPR052165">
    <property type="entry name" value="Membrane_assoc_protease"/>
</dbReference>
<feature type="domain" description="NfeD-like C-terminal" evidence="6">
    <location>
        <begin position="95"/>
        <end position="152"/>
    </location>
</feature>
<feature type="transmembrane region" description="Helical" evidence="5">
    <location>
        <begin position="32"/>
        <end position="55"/>
    </location>
</feature>
<dbReference type="Gene3D" id="2.40.50.140">
    <property type="entry name" value="Nucleic acid-binding proteins"/>
    <property type="match status" value="1"/>
</dbReference>
<evidence type="ECO:0000256" key="3">
    <source>
        <dbReference type="ARBA" id="ARBA00022989"/>
    </source>
</evidence>
<dbReference type="AlphaFoldDB" id="A0A101IR21"/>
<feature type="non-terminal residue" evidence="7">
    <location>
        <position position="1"/>
    </location>
</feature>
<evidence type="ECO:0000256" key="1">
    <source>
        <dbReference type="ARBA" id="ARBA00004141"/>
    </source>
</evidence>
<dbReference type="InterPro" id="IPR002810">
    <property type="entry name" value="NfeD-like_C"/>
</dbReference>
<dbReference type="EMBL" id="LGHE01000228">
    <property type="protein sequence ID" value="KUK99782.1"/>
    <property type="molecule type" value="Genomic_DNA"/>
</dbReference>
<dbReference type="Pfam" id="PF01957">
    <property type="entry name" value="NfeD"/>
    <property type="match status" value="1"/>
</dbReference>
<gene>
    <name evidence="7" type="ORF">XE10_1692</name>
</gene>
<evidence type="ECO:0000313" key="7">
    <source>
        <dbReference type="EMBL" id="KUK99782.1"/>
    </source>
</evidence>
<dbReference type="SUPFAM" id="SSF141322">
    <property type="entry name" value="NfeD domain-like"/>
    <property type="match status" value="1"/>
</dbReference>
<evidence type="ECO:0000259" key="6">
    <source>
        <dbReference type="Pfam" id="PF01957"/>
    </source>
</evidence>
<feature type="transmembrane region" description="Helical" evidence="5">
    <location>
        <begin position="61"/>
        <end position="80"/>
    </location>
</feature>
<comment type="caution">
    <text evidence="7">The sequence shown here is derived from an EMBL/GenBank/DDBJ whole genome shotgun (WGS) entry which is preliminary data.</text>
</comment>
<reference evidence="8" key="1">
    <citation type="journal article" date="2015" name="MBio">
        <title>Genome-Resolved Metagenomic Analysis Reveals Roles for Candidate Phyla and Other Microbial Community Members in Biogeochemical Transformations in Oil Reservoirs.</title>
        <authorList>
            <person name="Hu P."/>
            <person name="Tom L."/>
            <person name="Singh A."/>
            <person name="Thomas B.C."/>
            <person name="Baker B.J."/>
            <person name="Piceno Y.M."/>
            <person name="Andersen G.L."/>
            <person name="Banfield J.F."/>
        </authorList>
    </citation>
    <scope>NUCLEOTIDE SEQUENCE [LARGE SCALE GENOMIC DNA]</scope>
</reference>
<dbReference type="PANTHER" id="PTHR33507">
    <property type="entry name" value="INNER MEMBRANE PROTEIN YBBJ"/>
    <property type="match status" value="1"/>
</dbReference>
<dbReference type="InterPro" id="IPR012340">
    <property type="entry name" value="NA-bd_OB-fold"/>
</dbReference>
<keyword evidence="3 5" id="KW-1133">Transmembrane helix</keyword>